<organism evidence="2 3">
    <name type="scientific">Prochlorococcus marinus str. MIT 9401</name>
    <dbReference type="NCBI Taxonomy" id="167551"/>
    <lineage>
        <taxon>Bacteria</taxon>
        <taxon>Bacillati</taxon>
        <taxon>Cyanobacteriota</taxon>
        <taxon>Cyanophyceae</taxon>
        <taxon>Synechococcales</taxon>
        <taxon>Prochlorococcaceae</taxon>
        <taxon>Prochlorococcus</taxon>
    </lineage>
</organism>
<proteinExistence type="predicted"/>
<dbReference type="Proteomes" id="UP000030481">
    <property type="component" value="Unassembled WGS sequence"/>
</dbReference>
<evidence type="ECO:0000313" key="3">
    <source>
        <dbReference type="Proteomes" id="UP000030481"/>
    </source>
</evidence>
<feature type="transmembrane region" description="Helical" evidence="1">
    <location>
        <begin position="7"/>
        <end position="26"/>
    </location>
</feature>
<protein>
    <recommendedName>
        <fullName evidence="4">DUF1049 domain-containing protein</fullName>
    </recommendedName>
</protein>
<comment type="caution">
    <text evidence="2">The sequence shown here is derived from an EMBL/GenBank/DDBJ whole genome shotgun (WGS) entry which is preliminary data.</text>
</comment>
<evidence type="ECO:0000256" key="1">
    <source>
        <dbReference type="SAM" id="Phobius"/>
    </source>
</evidence>
<accession>A0A0A2BD83</accession>
<reference evidence="3" key="1">
    <citation type="journal article" date="2014" name="Sci. Data">
        <title>Genomes of diverse isolates of the marine cyanobacterium Prochlorococcus.</title>
        <authorList>
            <person name="Biller S."/>
            <person name="Berube P."/>
            <person name="Thompson J."/>
            <person name="Kelly L."/>
            <person name="Roggensack S."/>
            <person name="Awad L."/>
            <person name="Roache-Johnson K."/>
            <person name="Ding H."/>
            <person name="Giovannoni S.J."/>
            <person name="Moore L.R."/>
            <person name="Chisholm S.W."/>
        </authorList>
    </citation>
    <scope>NUCLEOTIDE SEQUENCE [LARGE SCALE GENOMIC DNA]</scope>
</reference>
<gene>
    <name evidence="2" type="ORF">EV01_0177</name>
</gene>
<dbReference type="RefSeq" id="WP_032518332.1">
    <property type="nucleotide sequence ID" value="NZ_JNAR01000002.1"/>
</dbReference>
<dbReference type="AlphaFoldDB" id="A0A0A2BD83"/>
<keyword evidence="1" id="KW-0472">Membrane</keyword>
<keyword evidence="1" id="KW-1133">Transmembrane helix</keyword>
<feature type="transmembrane region" description="Helical" evidence="1">
    <location>
        <begin position="46"/>
        <end position="67"/>
    </location>
</feature>
<sequence length="73" mass="8015">MFLLIRKVIFAFLFNSSLFLILFIGLQNNSNKSKVNFLLGKTVSLPIGFIVGTSFISGSILGGLLNVQFSDEN</sequence>
<evidence type="ECO:0008006" key="4">
    <source>
        <dbReference type="Google" id="ProtNLM"/>
    </source>
</evidence>
<keyword evidence="1" id="KW-0812">Transmembrane</keyword>
<evidence type="ECO:0000313" key="2">
    <source>
        <dbReference type="EMBL" id="KGG10549.1"/>
    </source>
</evidence>
<name>A0A0A2BD83_PROMR</name>
<dbReference type="EMBL" id="JNAR01000002">
    <property type="protein sequence ID" value="KGG10549.1"/>
    <property type="molecule type" value="Genomic_DNA"/>
</dbReference>